<proteinExistence type="inferred from homology"/>
<dbReference type="PANTHER" id="PTHR45745:SF1">
    <property type="entry name" value="PHOSPHOGLUCOMUTASE 2B-RELATED"/>
    <property type="match status" value="1"/>
</dbReference>
<dbReference type="OrthoDB" id="9806956at2"/>
<dbReference type="Pfam" id="PF02880">
    <property type="entry name" value="PGM_PMM_III"/>
    <property type="match status" value="1"/>
</dbReference>
<dbReference type="EMBL" id="SIJL01000011">
    <property type="protein sequence ID" value="TBH17505.1"/>
    <property type="molecule type" value="Genomic_DNA"/>
</dbReference>
<name>A0A4Q9B034_9DEIN</name>
<keyword evidence="4 7" id="KW-0479">Metal-binding</keyword>
<evidence type="ECO:0000259" key="8">
    <source>
        <dbReference type="Pfam" id="PF00408"/>
    </source>
</evidence>
<evidence type="ECO:0000256" key="6">
    <source>
        <dbReference type="ARBA" id="ARBA00023235"/>
    </source>
</evidence>
<dbReference type="GO" id="GO:0000287">
    <property type="term" value="F:magnesium ion binding"/>
    <property type="evidence" value="ECO:0007669"/>
    <property type="project" value="InterPro"/>
</dbReference>
<sequence>MDLPRLLTLYYEERPDPEDPHRRVAFGTSGHRGTSLKGTFTEAHVLAIAQAIADLRASFGATGPLFLGKDTHALSEPAWATALSVFAANGLEVRIELEEGYTPTPLVSLAILEHNARHEAKADGVLLTPSHNPPEDGGFKYNPPTGGPADTRVTRAIEERANALLKEGLKGVRRLPLREALGRARAFDYAGLYAEKVAEAVDLEAIRASGLRLGVDPLGGASLRVWERLAEHHRLNLEVVNPTLDPTFRFMPKDHDGRIRMDCSSPHAMAGLLALKDRYDLAVGNDPDADRHGIVTRRGLMNPNHYLAAAVHHLYTTRAWPGAKVGKTAVTSAFLDRVARALGREVYETPVGFKYFVEGLLGGWLGFGGEESAGASFLRFDGRPFATDKDGLLLGLLAAEILAKQGKAPDELYEGLAQALGRPHYARLDLPIPPEAKARLAHLSPEEVKERELAGEPILQVLTHAPGNGEPLGGVKVVTASAWFAARPSGTEDVAKVYAESFQGEGHLKEVLEAAMALVGRVLGGA</sequence>
<gene>
    <name evidence="12" type="ORF">ETP66_08950</name>
</gene>
<dbReference type="Proteomes" id="UP000292858">
    <property type="component" value="Unassembled WGS sequence"/>
</dbReference>
<dbReference type="RefSeq" id="WP_130842295.1">
    <property type="nucleotide sequence ID" value="NZ_SIJL01000011.1"/>
</dbReference>
<feature type="domain" description="Alpha-D-phosphohexomutase alpha/beta/alpha" evidence="10">
    <location>
        <begin position="193"/>
        <end position="299"/>
    </location>
</feature>
<dbReference type="PROSITE" id="PS00710">
    <property type="entry name" value="PGM_PMM"/>
    <property type="match status" value="1"/>
</dbReference>
<feature type="domain" description="Alpha-D-phosphohexomutase C-terminal" evidence="8">
    <location>
        <begin position="471"/>
        <end position="514"/>
    </location>
</feature>
<dbReference type="InterPro" id="IPR036900">
    <property type="entry name" value="A-D-PHexomutase_C_sf"/>
</dbReference>
<feature type="domain" description="Alpha-D-phosphohexomutase alpha/beta/alpha" evidence="11">
    <location>
        <begin position="302"/>
        <end position="417"/>
    </location>
</feature>
<dbReference type="Gene3D" id="3.40.120.10">
    <property type="entry name" value="Alpha-D-Glucose-1,6-Bisphosphate, subunit A, domain 3"/>
    <property type="match status" value="3"/>
</dbReference>
<protein>
    <submittedName>
        <fullName evidence="12">Alpha-D-glucose phosphate-specific phosphoglucomutase</fullName>
        <ecNumber evidence="12">5.4.2.2</ecNumber>
    </submittedName>
</protein>
<keyword evidence="3" id="KW-0597">Phosphoprotein</keyword>
<dbReference type="GO" id="GO:0004614">
    <property type="term" value="F:phosphoglucomutase activity"/>
    <property type="evidence" value="ECO:0007669"/>
    <property type="project" value="UniProtKB-EC"/>
</dbReference>
<dbReference type="Pfam" id="PF00408">
    <property type="entry name" value="PGM_PMM_IV"/>
    <property type="match status" value="1"/>
</dbReference>
<dbReference type="InterPro" id="IPR016055">
    <property type="entry name" value="A-D-PHexomutase_a/b/a-I/II/III"/>
</dbReference>
<feature type="domain" description="Alpha-D-phosphohexomutase alpha/beta/alpha" evidence="9">
    <location>
        <begin position="24"/>
        <end position="163"/>
    </location>
</feature>
<evidence type="ECO:0000256" key="1">
    <source>
        <dbReference type="ARBA" id="ARBA00001946"/>
    </source>
</evidence>
<evidence type="ECO:0000259" key="11">
    <source>
        <dbReference type="Pfam" id="PF02880"/>
    </source>
</evidence>
<dbReference type="PANTHER" id="PTHR45745">
    <property type="entry name" value="PHOSPHOMANNOMUTASE 45A"/>
    <property type="match status" value="1"/>
</dbReference>
<keyword evidence="13" id="KW-1185">Reference proteome</keyword>
<comment type="caution">
    <text evidence="12">The sequence shown here is derived from an EMBL/GenBank/DDBJ whole genome shotgun (WGS) entry which is preliminary data.</text>
</comment>
<dbReference type="EC" id="5.4.2.2" evidence="12"/>
<evidence type="ECO:0000313" key="13">
    <source>
        <dbReference type="Proteomes" id="UP000292858"/>
    </source>
</evidence>
<dbReference type="SUPFAM" id="SSF55957">
    <property type="entry name" value="Phosphoglucomutase, C-terminal domain"/>
    <property type="match status" value="1"/>
</dbReference>
<keyword evidence="6 12" id="KW-0413">Isomerase</keyword>
<evidence type="ECO:0000256" key="5">
    <source>
        <dbReference type="ARBA" id="ARBA00022842"/>
    </source>
</evidence>
<evidence type="ECO:0000256" key="4">
    <source>
        <dbReference type="ARBA" id="ARBA00022723"/>
    </source>
</evidence>
<evidence type="ECO:0000256" key="2">
    <source>
        <dbReference type="ARBA" id="ARBA00010231"/>
    </source>
</evidence>
<dbReference type="Pfam" id="PF02879">
    <property type="entry name" value="PGM_PMM_II"/>
    <property type="match status" value="1"/>
</dbReference>
<dbReference type="InterPro" id="IPR005844">
    <property type="entry name" value="A-D-PHexomutase_a/b/a-I"/>
</dbReference>
<dbReference type="Gene3D" id="3.30.310.50">
    <property type="entry name" value="Alpha-D-phosphohexomutase, C-terminal domain"/>
    <property type="match status" value="1"/>
</dbReference>
<keyword evidence="5 7" id="KW-0460">Magnesium</keyword>
<accession>A0A4Q9B034</accession>
<dbReference type="Pfam" id="PF02878">
    <property type="entry name" value="PGM_PMM_I"/>
    <property type="match status" value="1"/>
</dbReference>
<comment type="cofactor">
    <cofactor evidence="1">
        <name>Mg(2+)</name>
        <dbReference type="ChEBI" id="CHEBI:18420"/>
    </cofactor>
</comment>
<evidence type="ECO:0000259" key="9">
    <source>
        <dbReference type="Pfam" id="PF02878"/>
    </source>
</evidence>
<evidence type="ECO:0000256" key="3">
    <source>
        <dbReference type="ARBA" id="ARBA00022553"/>
    </source>
</evidence>
<dbReference type="InterPro" id="IPR005846">
    <property type="entry name" value="A-D-PHexomutase_a/b/a-III"/>
</dbReference>
<dbReference type="GO" id="GO:0008973">
    <property type="term" value="F:phosphopentomutase activity"/>
    <property type="evidence" value="ECO:0007669"/>
    <property type="project" value="TreeGrafter"/>
</dbReference>
<dbReference type="AlphaFoldDB" id="A0A4Q9B034"/>
<comment type="similarity">
    <text evidence="2 7">Belongs to the phosphohexose mutase family.</text>
</comment>
<dbReference type="SUPFAM" id="SSF53738">
    <property type="entry name" value="Phosphoglucomutase, first 3 domains"/>
    <property type="match status" value="3"/>
</dbReference>
<organism evidence="12 13">
    <name type="scientific">Thermus thermamylovorans</name>
    <dbReference type="NCBI Taxonomy" id="2509362"/>
    <lineage>
        <taxon>Bacteria</taxon>
        <taxon>Thermotogati</taxon>
        <taxon>Deinococcota</taxon>
        <taxon>Deinococci</taxon>
        <taxon>Thermales</taxon>
        <taxon>Thermaceae</taxon>
        <taxon>Thermus</taxon>
    </lineage>
</organism>
<dbReference type="InterPro" id="IPR005843">
    <property type="entry name" value="A-D-PHexomutase_C"/>
</dbReference>
<dbReference type="GO" id="GO:0006166">
    <property type="term" value="P:purine ribonucleoside salvage"/>
    <property type="evidence" value="ECO:0007669"/>
    <property type="project" value="TreeGrafter"/>
</dbReference>
<evidence type="ECO:0000313" key="12">
    <source>
        <dbReference type="EMBL" id="TBH17505.1"/>
    </source>
</evidence>
<dbReference type="InterPro" id="IPR005845">
    <property type="entry name" value="A-D-PHexomutase_a/b/a-II"/>
</dbReference>
<dbReference type="InterPro" id="IPR016066">
    <property type="entry name" value="A-D-PHexomutase_CS"/>
</dbReference>
<reference evidence="12 13" key="1">
    <citation type="submission" date="2019-02" db="EMBL/GenBank/DDBJ databases">
        <title>Thermus sp. a novel from hot spring.</title>
        <authorList>
            <person name="Zhao Z."/>
        </authorList>
    </citation>
    <scope>NUCLEOTIDE SEQUENCE [LARGE SCALE GENOMIC DNA]</scope>
    <source>
        <strain evidence="12 13">CFH 72773T</strain>
    </source>
</reference>
<dbReference type="GO" id="GO:0005975">
    <property type="term" value="P:carbohydrate metabolic process"/>
    <property type="evidence" value="ECO:0007669"/>
    <property type="project" value="InterPro"/>
</dbReference>
<evidence type="ECO:0000259" key="10">
    <source>
        <dbReference type="Pfam" id="PF02879"/>
    </source>
</evidence>
<evidence type="ECO:0000256" key="7">
    <source>
        <dbReference type="RuleBase" id="RU004326"/>
    </source>
</evidence>